<gene>
    <name evidence="6" type="ORF">ACFQQL_01900</name>
</gene>
<dbReference type="Proteomes" id="UP001596455">
    <property type="component" value="Unassembled WGS sequence"/>
</dbReference>
<reference evidence="7" key="1">
    <citation type="journal article" date="2019" name="Int. J. Syst. Evol. Microbiol.">
        <title>The Global Catalogue of Microorganisms (GCM) 10K type strain sequencing project: providing services to taxonomists for standard genome sequencing and annotation.</title>
        <authorList>
            <consortium name="The Broad Institute Genomics Platform"/>
            <consortium name="The Broad Institute Genome Sequencing Center for Infectious Disease"/>
            <person name="Wu L."/>
            <person name="Ma J."/>
        </authorList>
    </citation>
    <scope>NUCLEOTIDE SEQUENCE [LARGE SCALE GENOMIC DNA]</scope>
    <source>
        <strain evidence="7">JCM 1490</strain>
    </source>
</reference>
<dbReference type="Pfam" id="PF16859">
    <property type="entry name" value="TetR_C_11"/>
    <property type="match status" value="1"/>
</dbReference>
<dbReference type="PANTHER" id="PTHR30055">
    <property type="entry name" value="HTH-TYPE TRANSCRIPTIONAL REGULATOR RUTR"/>
    <property type="match status" value="1"/>
</dbReference>
<keyword evidence="7" id="KW-1185">Reference proteome</keyword>
<name>A0ABW2Q2X0_9MICO</name>
<evidence type="ECO:0000259" key="5">
    <source>
        <dbReference type="Pfam" id="PF16859"/>
    </source>
</evidence>
<dbReference type="Gene3D" id="1.10.357.10">
    <property type="entry name" value="Tetracycline Repressor, domain 2"/>
    <property type="match status" value="1"/>
</dbReference>
<proteinExistence type="predicted"/>
<dbReference type="EMBL" id="JBHTCQ010000001">
    <property type="protein sequence ID" value="MFC7403848.1"/>
    <property type="molecule type" value="Genomic_DNA"/>
</dbReference>
<keyword evidence="2" id="KW-0238">DNA-binding</keyword>
<sequence>MIAAAPDHEDRAGRGPGRPRVEGLDDRILAATLELLDAGEQVTVTRIVQLSRVSRAALYRRWPSVTDLVAAALDQGRTSMVVPTDGNLREAVLTSFLGGADTVRTTYREERIRQRLRLALSDRALQQAYWSSHVSRRRVPVENALRVGIERGELRDDVDIAACFDLMAGVFYYQLVVRGAGLDEPGTVARCRAALDVVWRGMAVR</sequence>
<feature type="domain" description="Tetracyclin repressor-like C-terminal" evidence="5">
    <location>
        <begin position="83"/>
        <end position="184"/>
    </location>
</feature>
<dbReference type="InterPro" id="IPR050109">
    <property type="entry name" value="HTH-type_TetR-like_transc_reg"/>
</dbReference>
<organism evidence="6 7">
    <name type="scientific">Georgenia alba</name>
    <dbReference type="NCBI Taxonomy" id="2233858"/>
    <lineage>
        <taxon>Bacteria</taxon>
        <taxon>Bacillati</taxon>
        <taxon>Actinomycetota</taxon>
        <taxon>Actinomycetes</taxon>
        <taxon>Micrococcales</taxon>
        <taxon>Bogoriellaceae</taxon>
        <taxon>Georgenia</taxon>
    </lineage>
</organism>
<dbReference type="SUPFAM" id="SSF48498">
    <property type="entry name" value="Tetracyclin repressor-like, C-terminal domain"/>
    <property type="match status" value="1"/>
</dbReference>
<evidence type="ECO:0000313" key="6">
    <source>
        <dbReference type="EMBL" id="MFC7403848.1"/>
    </source>
</evidence>
<dbReference type="Gene3D" id="1.10.10.60">
    <property type="entry name" value="Homeodomain-like"/>
    <property type="match status" value="1"/>
</dbReference>
<protein>
    <submittedName>
        <fullName evidence="6">TetR/AcrR family transcriptional regulator C-terminal ligand-binding domain-containing protein</fullName>
    </submittedName>
</protein>
<dbReference type="InterPro" id="IPR011075">
    <property type="entry name" value="TetR_C"/>
</dbReference>
<dbReference type="SUPFAM" id="SSF46689">
    <property type="entry name" value="Homeodomain-like"/>
    <property type="match status" value="1"/>
</dbReference>
<dbReference type="InterPro" id="IPR036271">
    <property type="entry name" value="Tet_transcr_reg_TetR-rel_C_sf"/>
</dbReference>
<comment type="caution">
    <text evidence="6">The sequence shown here is derived from an EMBL/GenBank/DDBJ whole genome shotgun (WGS) entry which is preliminary data.</text>
</comment>
<accession>A0ABW2Q2X0</accession>
<dbReference type="InterPro" id="IPR009057">
    <property type="entry name" value="Homeodomain-like_sf"/>
</dbReference>
<dbReference type="RefSeq" id="WP_382390697.1">
    <property type="nucleotide sequence ID" value="NZ_JBHTCQ010000001.1"/>
</dbReference>
<evidence type="ECO:0000256" key="4">
    <source>
        <dbReference type="SAM" id="MobiDB-lite"/>
    </source>
</evidence>
<evidence type="ECO:0000313" key="7">
    <source>
        <dbReference type="Proteomes" id="UP001596455"/>
    </source>
</evidence>
<feature type="region of interest" description="Disordered" evidence="4">
    <location>
        <begin position="1"/>
        <end position="21"/>
    </location>
</feature>
<evidence type="ECO:0000256" key="1">
    <source>
        <dbReference type="ARBA" id="ARBA00023015"/>
    </source>
</evidence>
<evidence type="ECO:0000256" key="2">
    <source>
        <dbReference type="ARBA" id="ARBA00023125"/>
    </source>
</evidence>
<evidence type="ECO:0000256" key="3">
    <source>
        <dbReference type="ARBA" id="ARBA00023163"/>
    </source>
</evidence>
<keyword evidence="1" id="KW-0805">Transcription regulation</keyword>
<dbReference type="PANTHER" id="PTHR30055:SF148">
    <property type="entry name" value="TETR-FAMILY TRANSCRIPTIONAL REGULATOR"/>
    <property type="match status" value="1"/>
</dbReference>
<keyword evidence="3" id="KW-0804">Transcription</keyword>